<organism evidence="1 2">
    <name type="scientific">Artomyces pyxidatus</name>
    <dbReference type="NCBI Taxonomy" id="48021"/>
    <lineage>
        <taxon>Eukaryota</taxon>
        <taxon>Fungi</taxon>
        <taxon>Dikarya</taxon>
        <taxon>Basidiomycota</taxon>
        <taxon>Agaricomycotina</taxon>
        <taxon>Agaricomycetes</taxon>
        <taxon>Russulales</taxon>
        <taxon>Auriscalpiaceae</taxon>
        <taxon>Artomyces</taxon>
    </lineage>
</organism>
<evidence type="ECO:0000313" key="2">
    <source>
        <dbReference type="Proteomes" id="UP000814140"/>
    </source>
</evidence>
<gene>
    <name evidence="1" type="ORF">BV25DRAFT_780297</name>
</gene>
<dbReference type="Proteomes" id="UP000814140">
    <property type="component" value="Unassembled WGS sequence"/>
</dbReference>
<sequence length="145" mass="16197">MRPRPSKYIERGYREAPWQPSRRMLWFFLSRDEAGPGGNNFGTLPFAPSRDRYSERGYCVYHVFVLVLRSSPSPESSPLAYRLSIVVRHLICDTASRPCAPRPVLGISACTIMVARLASFRCVVVECILVISTGLGLAAQACYPN</sequence>
<reference evidence="1" key="2">
    <citation type="journal article" date="2022" name="New Phytol.">
        <title>Evolutionary transition to the ectomycorrhizal habit in the genomes of a hyperdiverse lineage of mushroom-forming fungi.</title>
        <authorList>
            <person name="Looney B."/>
            <person name="Miyauchi S."/>
            <person name="Morin E."/>
            <person name="Drula E."/>
            <person name="Courty P.E."/>
            <person name="Kohler A."/>
            <person name="Kuo A."/>
            <person name="LaButti K."/>
            <person name="Pangilinan J."/>
            <person name="Lipzen A."/>
            <person name="Riley R."/>
            <person name="Andreopoulos W."/>
            <person name="He G."/>
            <person name="Johnson J."/>
            <person name="Nolan M."/>
            <person name="Tritt A."/>
            <person name="Barry K.W."/>
            <person name="Grigoriev I.V."/>
            <person name="Nagy L.G."/>
            <person name="Hibbett D."/>
            <person name="Henrissat B."/>
            <person name="Matheny P.B."/>
            <person name="Labbe J."/>
            <person name="Martin F.M."/>
        </authorList>
    </citation>
    <scope>NUCLEOTIDE SEQUENCE</scope>
    <source>
        <strain evidence="1">HHB10654</strain>
    </source>
</reference>
<keyword evidence="2" id="KW-1185">Reference proteome</keyword>
<reference evidence="1" key="1">
    <citation type="submission" date="2021-03" db="EMBL/GenBank/DDBJ databases">
        <authorList>
            <consortium name="DOE Joint Genome Institute"/>
            <person name="Ahrendt S."/>
            <person name="Looney B.P."/>
            <person name="Miyauchi S."/>
            <person name="Morin E."/>
            <person name="Drula E."/>
            <person name="Courty P.E."/>
            <person name="Chicoki N."/>
            <person name="Fauchery L."/>
            <person name="Kohler A."/>
            <person name="Kuo A."/>
            <person name="Labutti K."/>
            <person name="Pangilinan J."/>
            <person name="Lipzen A."/>
            <person name="Riley R."/>
            <person name="Andreopoulos W."/>
            <person name="He G."/>
            <person name="Johnson J."/>
            <person name="Barry K.W."/>
            <person name="Grigoriev I.V."/>
            <person name="Nagy L."/>
            <person name="Hibbett D."/>
            <person name="Henrissat B."/>
            <person name="Matheny P.B."/>
            <person name="Labbe J."/>
            <person name="Martin F."/>
        </authorList>
    </citation>
    <scope>NUCLEOTIDE SEQUENCE</scope>
    <source>
        <strain evidence="1">HHB10654</strain>
    </source>
</reference>
<comment type="caution">
    <text evidence="1">The sequence shown here is derived from an EMBL/GenBank/DDBJ whole genome shotgun (WGS) entry which is preliminary data.</text>
</comment>
<evidence type="ECO:0000313" key="1">
    <source>
        <dbReference type="EMBL" id="KAI0061351.1"/>
    </source>
</evidence>
<name>A0ACB8SZR8_9AGAM</name>
<protein>
    <submittedName>
        <fullName evidence="1">Uncharacterized protein</fullName>
    </submittedName>
</protein>
<dbReference type="EMBL" id="MU277213">
    <property type="protein sequence ID" value="KAI0061351.1"/>
    <property type="molecule type" value="Genomic_DNA"/>
</dbReference>
<accession>A0ACB8SZR8</accession>
<proteinExistence type="predicted"/>